<name>A0A8S9SH36_BRACR</name>
<proteinExistence type="predicted"/>
<dbReference type="AlphaFoldDB" id="A0A8S9SH36"/>
<feature type="region of interest" description="Disordered" evidence="1">
    <location>
        <begin position="17"/>
        <end position="61"/>
    </location>
</feature>
<dbReference type="EMBL" id="QGKX02000004">
    <property type="protein sequence ID" value="KAF3600109.1"/>
    <property type="molecule type" value="Genomic_DNA"/>
</dbReference>
<evidence type="ECO:0000313" key="2">
    <source>
        <dbReference type="EMBL" id="KAF3600109.1"/>
    </source>
</evidence>
<organism evidence="2 3">
    <name type="scientific">Brassica cretica</name>
    <name type="common">Mustard</name>
    <dbReference type="NCBI Taxonomy" id="69181"/>
    <lineage>
        <taxon>Eukaryota</taxon>
        <taxon>Viridiplantae</taxon>
        <taxon>Streptophyta</taxon>
        <taxon>Embryophyta</taxon>
        <taxon>Tracheophyta</taxon>
        <taxon>Spermatophyta</taxon>
        <taxon>Magnoliopsida</taxon>
        <taxon>eudicotyledons</taxon>
        <taxon>Gunneridae</taxon>
        <taxon>Pentapetalae</taxon>
        <taxon>rosids</taxon>
        <taxon>malvids</taxon>
        <taxon>Brassicales</taxon>
        <taxon>Brassicaceae</taxon>
        <taxon>Brassiceae</taxon>
        <taxon>Brassica</taxon>
    </lineage>
</organism>
<dbReference type="Proteomes" id="UP000712600">
    <property type="component" value="Unassembled WGS sequence"/>
</dbReference>
<reference evidence="2" key="1">
    <citation type="submission" date="2019-12" db="EMBL/GenBank/DDBJ databases">
        <title>Genome sequencing and annotation of Brassica cretica.</title>
        <authorList>
            <person name="Studholme D.J."/>
            <person name="Sarris P."/>
        </authorList>
    </citation>
    <scope>NUCLEOTIDE SEQUENCE</scope>
    <source>
        <strain evidence="2">PFS-109/04</strain>
        <tissue evidence="2">Leaf</tissue>
    </source>
</reference>
<evidence type="ECO:0000313" key="3">
    <source>
        <dbReference type="Proteomes" id="UP000712600"/>
    </source>
</evidence>
<comment type="caution">
    <text evidence="2">The sequence shown here is derived from an EMBL/GenBank/DDBJ whole genome shotgun (WGS) entry which is preliminary data.</text>
</comment>
<accession>A0A8S9SH36</accession>
<protein>
    <submittedName>
        <fullName evidence="2">Uncharacterized protein</fullName>
    </submittedName>
</protein>
<gene>
    <name evidence="2" type="ORF">F2Q69_00035869</name>
</gene>
<sequence>MGDHDDDKATRRWLSSLTTKSSGVAQSNLTGGSCPRQSGKKRGFLSSTTKRIGGGSPRRRR</sequence>
<feature type="compositionally biased region" description="Polar residues" evidence="1">
    <location>
        <begin position="17"/>
        <end position="31"/>
    </location>
</feature>
<evidence type="ECO:0000256" key="1">
    <source>
        <dbReference type="SAM" id="MobiDB-lite"/>
    </source>
</evidence>
<feature type="compositionally biased region" description="Gly residues" evidence="1">
    <location>
        <begin position="52"/>
        <end position="61"/>
    </location>
</feature>